<evidence type="ECO:0000313" key="5">
    <source>
        <dbReference type="EMBL" id="ODV59854.1"/>
    </source>
</evidence>
<dbReference type="CDD" id="cd14497">
    <property type="entry name" value="PTP_PTEN-like"/>
    <property type="match status" value="1"/>
</dbReference>
<gene>
    <name evidence="5" type="ORF">ASCRUDRAFT_36945</name>
</gene>
<dbReference type="Pfam" id="PF00782">
    <property type="entry name" value="DSPc"/>
    <property type="match status" value="1"/>
</dbReference>
<reference evidence="6" key="1">
    <citation type="submission" date="2016-05" db="EMBL/GenBank/DDBJ databases">
        <title>Comparative genomics of biotechnologically important yeasts.</title>
        <authorList>
            <consortium name="DOE Joint Genome Institute"/>
            <person name="Riley R."/>
            <person name="Haridas S."/>
            <person name="Wolfe K.H."/>
            <person name="Lopes M.R."/>
            <person name="Hittinger C.T."/>
            <person name="Goker M."/>
            <person name="Salamov A."/>
            <person name="Wisecaver J."/>
            <person name="Long T.M."/>
            <person name="Aerts A.L."/>
            <person name="Barry K."/>
            <person name="Choi C."/>
            <person name="Clum A."/>
            <person name="Coughlan A.Y."/>
            <person name="Deshpande S."/>
            <person name="Douglass A.P."/>
            <person name="Hanson S.J."/>
            <person name="Klenk H.-P."/>
            <person name="Labutti K."/>
            <person name="Lapidus A."/>
            <person name="Lindquist E."/>
            <person name="Lipzen A."/>
            <person name="Meier-Kolthoff J.P."/>
            <person name="Ohm R.A."/>
            <person name="Otillar R.P."/>
            <person name="Pangilinan J."/>
            <person name="Peng Y."/>
            <person name="Rokas A."/>
            <person name="Rosa C.A."/>
            <person name="Scheuner C."/>
            <person name="Sibirny A.A."/>
            <person name="Slot J.C."/>
            <person name="Stielow J.B."/>
            <person name="Sun H."/>
            <person name="Kurtzman C.P."/>
            <person name="Blackwell M."/>
            <person name="Grigoriev I.V."/>
            <person name="Jeffries T.W."/>
        </authorList>
    </citation>
    <scope>NUCLEOTIDE SEQUENCE [LARGE SCALE GENOMIC DNA]</scope>
    <source>
        <strain evidence="6">DSM 1968</strain>
    </source>
</reference>
<dbReference type="STRING" id="1344418.A0A1D2VDT7"/>
<protein>
    <recommendedName>
        <fullName evidence="1">phosphatidylinositol-3,4,5-trisphosphate 3-phosphatase</fullName>
        <ecNumber evidence="1">3.1.3.67</ecNumber>
    </recommendedName>
</protein>
<dbReference type="OrthoDB" id="16692at2759"/>
<dbReference type="PANTHER" id="PTHR12305">
    <property type="entry name" value="PHOSPHATASE WITH HOMOLOGY TO TENSIN"/>
    <property type="match status" value="1"/>
</dbReference>
<evidence type="ECO:0000259" key="3">
    <source>
        <dbReference type="PROSITE" id="PS50056"/>
    </source>
</evidence>
<dbReference type="InterPro" id="IPR000387">
    <property type="entry name" value="Tyr_Pase_dom"/>
</dbReference>
<evidence type="ECO:0000259" key="4">
    <source>
        <dbReference type="PROSITE" id="PS51181"/>
    </source>
</evidence>
<name>A0A1D2VDT7_9ASCO</name>
<dbReference type="GO" id="GO:0042995">
    <property type="term" value="C:cell projection"/>
    <property type="evidence" value="ECO:0007669"/>
    <property type="project" value="TreeGrafter"/>
</dbReference>
<dbReference type="GO" id="GO:0004725">
    <property type="term" value="F:protein tyrosine phosphatase activity"/>
    <property type="evidence" value="ECO:0007669"/>
    <property type="project" value="TreeGrafter"/>
</dbReference>
<dbReference type="AlphaFoldDB" id="A0A1D2VDT7"/>
<evidence type="ECO:0000256" key="1">
    <source>
        <dbReference type="ARBA" id="ARBA00013015"/>
    </source>
</evidence>
<evidence type="ECO:0000256" key="2">
    <source>
        <dbReference type="ARBA" id="ARBA00022801"/>
    </source>
</evidence>
<dbReference type="GO" id="GO:0043491">
    <property type="term" value="P:phosphatidylinositol 3-kinase/protein kinase B signal transduction"/>
    <property type="evidence" value="ECO:0007669"/>
    <property type="project" value="TreeGrafter"/>
</dbReference>
<dbReference type="Gene3D" id="3.90.190.10">
    <property type="entry name" value="Protein tyrosine phosphatase superfamily"/>
    <property type="match status" value="1"/>
</dbReference>
<dbReference type="InterPro" id="IPR029021">
    <property type="entry name" value="Prot-tyrosine_phosphatase-like"/>
</dbReference>
<sequence>MSSVLKSVVFGSQKPFYDKELDLNIDLTYITSKILVCSGPVNNYPNLLYRNSINDIVKFLKCHYQNNWLIINLRGENPGYNDTDVNNKILHFPFADHQPPPFHLLPKIVQSVKNFLNKSDKNIILIHCKAGKGRTGTIVSCILISNHNFSYSNSLNLFTQKRMRSGFGDGVSILSQRRYIKYYYNYVKSSSLPDYIPFYNPIYFKCNIEYIRIIKPYYEIDISIYDYDLKNTNDYKKLYTFNNGEDIIHKSNDFVTYSLLFKKNKNIKNANSKFIRKIGPDIRLSLEQKFSFNKKKLLTSSTFFWFNTFFESFYDASKNLWKFDEDLIKSNKIKGSIKLNWNQLDGYKGTTTKGLKLFESIEIYWNFNDLNSFYKELIKKSKERKPLISSNN</sequence>
<dbReference type="Proteomes" id="UP000095038">
    <property type="component" value="Unassembled WGS sequence"/>
</dbReference>
<dbReference type="GO" id="GO:0005829">
    <property type="term" value="C:cytosol"/>
    <property type="evidence" value="ECO:0007669"/>
    <property type="project" value="TreeGrafter"/>
</dbReference>
<dbReference type="InterPro" id="IPR016130">
    <property type="entry name" value="Tyr_Pase_AS"/>
</dbReference>
<dbReference type="EC" id="3.1.3.67" evidence="1"/>
<evidence type="ECO:0000313" key="6">
    <source>
        <dbReference type="Proteomes" id="UP000095038"/>
    </source>
</evidence>
<dbReference type="SUPFAM" id="SSF52799">
    <property type="entry name" value="(Phosphotyrosine protein) phosphatases II"/>
    <property type="match status" value="1"/>
</dbReference>
<dbReference type="PROSITE" id="PS50056">
    <property type="entry name" value="TYR_PHOSPHATASE_2"/>
    <property type="match status" value="1"/>
</dbReference>
<dbReference type="PROSITE" id="PS51181">
    <property type="entry name" value="PPASE_TENSIN"/>
    <property type="match status" value="1"/>
</dbReference>
<dbReference type="GO" id="GO:0051896">
    <property type="term" value="P:regulation of phosphatidylinositol 3-kinase/protein kinase B signal transduction"/>
    <property type="evidence" value="ECO:0007669"/>
    <property type="project" value="TreeGrafter"/>
</dbReference>
<proteinExistence type="predicted"/>
<dbReference type="GeneID" id="30964363"/>
<dbReference type="GO" id="GO:0005886">
    <property type="term" value="C:plasma membrane"/>
    <property type="evidence" value="ECO:0007669"/>
    <property type="project" value="TreeGrafter"/>
</dbReference>
<dbReference type="InParanoid" id="A0A1D2VDT7"/>
<dbReference type="RefSeq" id="XP_020046161.1">
    <property type="nucleotide sequence ID" value="XM_020190727.1"/>
</dbReference>
<dbReference type="GO" id="GO:0016314">
    <property type="term" value="F:phosphatidylinositol-3,4,5-trisphosphate 3-phosphatase activity"/>
    <property type="evidence" value="ECO:0007669"/>
    <property type="project" value="UniProtKB-EC"/>
</dbReference>
<dbReference type="GO" id="GO:0005634">
    <property type="term" value="C:nucleus"/>
    <property type="evidence" value="ECO:0007669"/>
    <property type="project" value="TreeGrafter"/>
</dbReference>
<feature type="domain" description="Phosphatase tensin-type" evidence="4">
    <location>
        <begin position="16"/>
        <end position="190"/>
    </location>
</feature>
<keyword evidence="2" id="KW-0378">Hydrolase</keyword>
<dbReference type="InterPro" id="IPR000340">
    <property type="entry name" value="Dual-sp_phosphatase_cat-dom"/>
</dbReference>
<keyword evidence="6" id="KW-1185">Reference proteome</keyword>
<dbReference type="PROSITE" id="PS00383">
    <property type="entry name" value="TYR_PHOSPHATASE_1"/>
    <property type="match status" value="1"/>
</dbReference>
<dbReference type="InterPro" id="IPR029023">
    <property type="entry name" value="Tensin_phosphatase"/>
</dbReference>
<accession>A0A1D2VDT7</accession>
<dbReference type="PANTHER" id="PTHR12305:SF81">
    <property type="entry name" value="PHOSPHATIDYLINOSITOL 3,4,5-TRISPHOSPHATE 3-PHOSPHATASE AND DUAL-SPECIFICITY PROTEIN PHOSPHATASE PTEN"/>
    <property type="match status" value="1"/>
</dbReference>
<feature type="domain" description="Tyrosine specific protein phosphatases" evidence="3">
    <location>
        <begin position="106"/>
        <end position="162"/>
    </location>
</feature>
<dbReference type="FunCoup" id="A0A1D2VDT7">
    <property type="interactions" value="41"/>
</dbReference>
<dbReference type="EMBL" id="KV454484">
    <property type="protein sequence ID" value="ODV59854.1"/>
    <property type="molecule type" value="Genomic_DNA"/>
</dbReference>
<organism evidence="5 6">
    <name type="scientific">Ascoidea rubescens DSM 1968</name>
    <dbReference type="NCBI Taxonomy" id="1344418"/>
    <lineage>
        <taxon>Eukaryota</taxon>
        <taxon>Fungi</taxon>
        <taxon>Dikarya</taxon>
        <taxon>Ascomycota</taxon>
        <taxon>Saccharomycotina</taxon>
        <taxon>Saccharomycetes</taxon>
        <taxon>Ascoideaceae</taxon>
        <taxon>Ascoidea</taxon>
    </lineage>
</organism>
<dbReference type="InterPro" id="IPR051281">
    <property type="entry name" value="Dual-spec_lipid-protein_phosph"/>
</dbReference>
<dbReference type="GO" id="GO:0046856">
    <property type="term" value="P:phosphatidylinositol dephosphorylation"/>
    <property type="evidence" value="ECO:0007669"/>
    <property type="project" value="TreeGrafter"/>
</dbReference>